<gene>
    <name evidence="1" type="ORF">PMV_405</name>
</gene>
<protein>
    <submittedName>
        <fullName evidence="1">Uncharacterized protein</fullName>
    </submittedName>
</protein>
<evidence type="ECO:0000313" key="1">
    <source>
        <dbReference type="EMBL" id="ALH07103.1"/>
    </source>
</evidence>
<name>A0A0N9P796_9VIRU</name>
<dbReference type="InterPro" id="IPR043911">
    <property type="entry name" value="DUF5766"/>
</dbReference>
<proteinExistence type="predicted"/>
<organism evidence="1 2">
    <name type="scientific">Port-miou virus</name>
    <dbReference type="NCBI Taxonomy" id="1733873"/>
    <lineage>
        <taxon>Viruses</taxon>
        <taxon>Varidnaviria</taxon>
        <taxon>Bamfordvirae</taxon>
        <taxon>Nucleocytoviricota</taxon>
        <taxon>Megaviricetes</taxon>
        <taxon>Pimascovirales</taxon>
        <taxon>Pimascovirales incertae sedis</taxon>
        <taxon>Marseilleviridae</taxon>
        <taxon>Losannavirus</taxon>
        <taxon>Losannavirus lausannense</taxon>
        <taxon>Lausannevirus</taxon>
    </lineage>
</organism>
<evidence type="ECO:0000313" key="2">
    <source>
        <dbReference type="Proteomes" id="UP000319438"/>
    </source>
</evidence>
<dbReference type="Proteomes" id="UP000319438">
    <property type="component" value="Segment"/>
</dbReference>
<sequence length="109" mass="12107">MSLISEFTMDGDEFVGVAFKYTDGIVNMEFGGYRWGLEKTKKKFAELLKEVKEGKNCYLEFEGWNGQSVINVLNSKVTFSVAKHGGSGSGDMEFTLPLNKCIAAFENLS</sequence>
<accession>A0A0N9P796</accession>
<reference evidence="1" key="1">
    <citation type="journal article" date="2015" name="Genome Announc.">
        <title>Complete Genome Sequence of a New Member of the Marseilleviridae Recovered from the Brackish Submarine Spring in the Cassis Port-Miou Calanque, France.</title>
        <authorList>
            <person name="Doutre G."/>
            <person name="Arfib B."/>
            <person name="Rochette P."/>
            <person name="Claverie J.M."/>
            <person name="Bonin P."/>
            <person name="Abergel C."/>
        </authorList>
    </citation>
    <scope>NUCLEOTIDE SEQUENCE [LARGE SCALE GENOMIC DNA]</scope>
    <source>
        <strain evidence="1">1</strain>
    </source>
</reference>
<dbReference type="Pfam" id="PF19070">
    <property type="entry name" value="DUF5766"/>
    <property type="match status" value="1"/>
</dbReference>
<dbReference type="EMBL" id="KT428292">
    <property type="protein sequence ID" value="ALH07103.1"/>
    <property type="molecule type" value="Genomic_DNA"/>
</dbReference>